<reference evidence="1" key="1">
    <citation type="journal article" date="2021" name="PeerJ">
        <title>Extensive microbial diversity within the chicken gut microbiome revealed by metagenomics and culture.</title>
        <authorList>
            <person name="Gilroy R."/>
            <person name="Ravi A."/>
            <person name="Getino M."/>
            <person name="Pursley I."/>
            <person name="Horton D.L."/>
            <person name="Alikhan N.F."/>
            <person name="Baker D."/>
            <person name="Gharbi K."/>
            <person name="Hall N."/>
            <person name="Watson M."/>
            <person name="Adriaenssens E.M."/>
            <person name="Foster-Nyarko E."/>
            <person name="Jarju S."/>
            <person name="Secka A."/>
            <person name="Antonio M."/>
            <person name="Oren A."/>
            <person name="Chaudhuri R.R."/>
            <person name="La Ragione R."/>
            <person name="Hildebrand F."/>
            <person name="Pallen M.J."/>
        </authorList>
    </citation>
    <scope>NUCLEOTIDE SEQUENCE</scope>
    <source>
        <strain evidence="1">4376</strain>
    </source>
</reference>
<sequence length="179" mass="19941">MSSPDSEHTRTFDFNLTEESRIEQIDGFFFIVENDRPVIRISAPWAKDAYGNDVTTWFTTDGKTLTQHVERTGAGYYPLTVDPRWTWGRISEHVYFSKEETKKFAAAGASAAAVGPFWWAVPQPFGAAIAGWWTKNSLHVTETATRAVAGNKCIQLKVRYIGLNGAIGIEPAEYTDGCN</sequence>
<comment type="caution">
    <text evidence="1">The sequence shown here is derived from an EMBL/GenBank/DDBJ whole genome shotgun (WGS) entry which is preliminary data.</text>
</comment>
<evidence type="ECO:0000313" key="1">
    <source>
        <dbReference type="EMBL" id="HIW95333.1"/>
    </source>
</evidence>
<gene>
    <name evidence="1" type="ORF">H9867_02420</name>
</gene>
<organism evidence="1 2">
    <name type="scientific">Candidatus Corynebacterium gallistercoris</name>
    <dbReference type="NCBI Taxonomy" id="2838530"/>
    <lineage>
        <taxon>Bacteria</taxon>
        <taxon>Bacillati</taxon>
        <taxon>Actinomycetota</taxon>
        <taxon>Actinomycetes</taxon>
        <taxon>Mycobacteriales</taxon>
        <taxon>Corynebacteriaceae</taxon>
        <taxon>Corynebacterium</taxon>
    </lineage>
</organism>
<dbReference type="Proteomes" id="UP000824189">
    <property type="component" value="Unassembled WGS sequence"/>
</dbReference>
<reference evidence="1" key="2">
    <citation type="submission" date="2021-04" db="EMBL/GenBank/DDBJ databases">
        <authorList>
            <person name="Gilroy R."/>
        </authorList>
    </citation>
    <scope>NUCLEOTIDE SEQUENCE</scope>
    <source>
        <strain evidence="1">4376</strain>
    </source>
</reference>
<proteinExistence type="predicted"/>
<evidence type="ECO:0000313" key="2">
    <source>
        <dbReference type="Proteomes" id="UP000824189"/>
    </source>
</evidence>
<accession>A0A9D1RXY6</accession>
<protein>
    <submittedName>
        <fullName evidence="1">Uncharacterized protein</fullName>
    </submittedName>
</protein>
<dbReference type="EMBL" id="DXFZ01000031">
    <property type="protein sequence ID" value="HIW95333.1"/>
    <property type="molecule type" value="Genomic_DNA"/>
</dbReference>
<name>A0A9D1RXY6_9CORY</name>
<dbReference type="AlphaFoldDB" id="A0A9D1RXY6"/>